<reference evidence="5 6" key="1">
    <citation type="submission" date="2010-03" db="EMBL/GenBank/DDBJ databases">
        <authorList>
            <consortium name="The Broad Institute Genome Sequencing Platform"/>
            <person name="Ward D."/>
            <person name="Earl A."/>
            <person name="Feldgarden M."/>
            <person name="Gevers D."/>
            <person name="Young S."/>
            <person name="Zeng Q."/>
            <person name="Koehrsen M."/>
            <person name="Alvarado L."/>
            <person name="Berlin A.M."/>
            <person name="Borenstein D."/>
            <person name="Chapman S.B."/>
            <person name="Chen Z."/>
            <person name="Engels R."/>
            <person name="Freedman E."/>
            <person name="Gellesch M."/>
            <person name="Goldberg J."/>
            <person name="Griggs A."/>
            <person name="Gujja S."/>
            <person name="Heilman E.R."/>
            <person name="Heiman D.I."/>
            <person name="Hepburn T.A."/>
            <person name="Howarth C."/>
            <person name="Jen D."/>
            <person name="Larson L."/>
            <person name="Mehta T."/>
            <person name="Park D."/>
            <person name="Pearson M."/>
            <person name="Richards J."/>
            <person name="Roberts A."/>
            <person name="Saif S."/>
            <person name="Shea T.D."/>
            <person name="Shenoy N."/>
            <person name="Sisk P."/>
            <person name="Stolte C."/>
            <person name="Sykes S.N."/>
            <person name="Walk T."/>
            <person name="White J."/>
            <person name="Yandava C."/>
            <person name="Izard J."/>
            <person name="Baranova O.V."/>
            <person name="Blanton J.M."/>
            <person name="Tanner A.C."/>
            <person name="Dewhirst F."/>
            <person name="Haas B."/>
            <person name="Nusbaum C."/>
            <person name="Birren B."/>
        </authorList>
    </citation>
    <scope>NUCLEOTIDE SEQUENCE [LARGE SCALE GENOMIC DNA]</scope>
    <source>
        <strain evidence="5 6">ATCC 29453</strain>
    </source>
</reference>
<keyword evidence="6" id="KW-1185">Reference proteome</keyword>
<name>V9HLU4_9NEIS</name>
<keyword evidence="3" id="KW-0460">Magnesium</keyword>
<protein>
    <recommendedName>
        <fullName evidence="4">Nudix hydrolase domain-containing protein</fullName>
    </recommendedName>
</protein>
<keyword evidence="3" id="KW-0479">Metal-binding</keyword>
<dbReference type="Gene3D" id="3.90.79.10">
    <property type="entry name" value="Nucleoside Triphosphate Pyrophosphohydrolase"/>
    <property type="match status" value="1"/>
</dbReference>
<dbReference type="PRINTS" id="PR01404">
    <property type="entry name" value="NPPPHYDRLASE"/>
</dbReference>
<proteinExistence type="predicted"/>
<dbReference type="InterPro" id="IPR000086">
    <property type="entry name" value="NUDIX_hydrolase_dom"/>
</dbReference>
<dbReference type="eggNOG" id="COG1051">
    <property type="taxonomic scope" value="Bacteria"/>
</dbReference>
<dbReference type="KEGG" id="smur:BWP33_10510"/>
<dbReference type="GO" id="GO:0019177">
    <property type="term" value="F:dihydroneopterin triphosphate pyrophosphohydrolase activity"/>
    <property type="evidence" value="ECO:0007669"/>
    <property type="project" value="InterPro"/>
</dbReference>
<evidence type="ECO:0000313" key="5">
    <source>
        <dbReference type="EMBL" id="EFG31284.2"/>
    </source>
</evidence>
<dbReference type="PANTHER" id="PTHR43736:SF1">
    <property type="entry name" value="DIHYDRONEOPTERIN TRIPHOSPHATE DIPHOSPHATASE"/>
    <property type="match status" value="1"/>
</dbReference>
<feature type="domain" description="Nudix hydrolase" evidence="4">
    <location>
        <begin position="10"/>
        <end position="148"/>
    </location>
</feature>
<gene>
    <name evidence="5" type="ORF">HMPREF9021_00552</name>
</gene>
<sequence>MDTLPEKSLKKPISVLVLLHDAHGQILLLERTDRAGFWQSVTGSLENDETPFQAALREVAEETGIILPNTQLHDWQHSTVYEIFPYWRHRYPPGVTHNTEHWFSAQIAHQPPTLSEHTAYQWLDPNIAMECVFSPSNRDMIVQFAKRFQAA</sequence>
<evidence type="ECO:0000256" key="1">
    <source>
        <dbReference type="ARBA" id="ARBA00022801"/>
    </source>
</evidence>
<evidence type="ECO:0000256" key="2">
    <source>
        <dbReference type="PIRSR" id="PIRSR603564-1"/>
    </source>
</evidence>
<feature type="binding site" evidence="3">
    <location>
        <position position="116"/>
    </location>
    <ligand>
        <name>Mg(2+)</name>
        <dbReference type="ChEBI" id="CHEBI:18420"/>
    </ligand>
</feature>
<evidence type="ECO:0000256" key="3">
    <source>
        <dbReference type="PIRSR" id="PIRSR603564-2"/>
    </source>
</evidence>
<comment type="caution">
    <text evidence="5">The sequence shown here is derived from an EMBL/GenBank/DDBJ whole genome shotgun (WGS) entry which is preliminary data.</text>
</comment>
<dbReference type="HOGENOM" id="CLU_128620_0_0_4"/>
<dbReference type="PROSITE" id="PS51462">
    <property type="entry name" value="NUDIX"/>
    <property type="match status" value="1"/>
</dbReference>
<dbReference type="CDD" id="cd04664">
    <property type="entry name" value="NUDIX_DHNTPase_like"/>
    <property type="match status" value="1"/>
</dbReference>
<dbReference type="AlphaFoldDB" id="V9HLU4"/>
<dbReference type="GO" id="GO:0046656">
    <property type="term" value="P:folic acid biosynthetic process"/>
    <property type="evidence" value="ECO:0007669"/>
    <property type="project" value="InterPro"/>
</dbReference>
<dbReference type="Proteomes" id="UP000017813">
    <property type="component" value="Unassembled WGS sequence"/>
</dbReference>
<dbReference type="NCBIfam" id="NF006961">
    <property type="entry name" value="PRK09438.1"/>
    <property type="match status" value="1"/>
</dbReference>
<evidence type="ECO:0000259" key="4">
    <source>
        <dbReference type="PROSITE" id="PS51462"/>
    </source>
</evidence>
<feature type="binding site" evidence="2">
    <location>
        <position position="31"/>
    </location>
    <ligand>
        <name>substrate</name>
    </ligand>
</feature>
<dbReference type="Pfam" id="PF00293">
    <property type="entry name" value="NUDIX"/>
    <property type="match status" value="1"/>
</dbReference>
<reference evidence="5 6" key="2">
    <citation type="submission" date="2011-10" db="EMBL/GenBank/DDBJ databases">
        <title>The Genome Sequence of Simonsiella muelleri ATCC 29453.</title>
        <authorList>
            <consortium name="The Broad Institute Genome Sequencing Platform"/>
            <consortium name="The Broad Institute Genome Sequencing Center for Infectious Disease"/>
            <person name="Earl A."/>
            <person name="Ward D."/>
            <person name="Feldgarden M."/>
            <person name="Gevers D."/>
            <person name="Izard J."/>
            <person name="Baranova O.V."/>
            <person name="Blanton J.M."/>
            <person name="Tanner A.C."/>
            <person name="Dewhirst F."/>
            <person name="Young S.K."/>
            <person name="Zeng Q."/>
            <person name="Gargeya S."/>
            <person name="Fitzgerald M."/>
            <person name="Haas B."/>
            <person name="Abouelleil A."/>
            <person name="Alvarado L."/>
            <person name="Arachchi H.M."/>
            <person name="Berlin A."/>
            <person name="Brown A."/>
            <person name="Chapman S.B."/>
            <person name="Chen Z."/>
            <person name="Dunbar C."/>
            <person name="Freedman E."/>
            <person name="Gearin G."/>
            <person name="Goldberg J."/>
            <person name="Griggs A."/>
            <person name="Gujja S."/>
            <person name="Heiman D."/>
            <person name="Howarth C."/>
            <person name="Larson L."/>
            <person name="Lui A."/>
            <person name="MacDonald P.J.P."/>
            <person name="Montmayeur A."/>
            <person name="Murphy C."/>
            <person name="Neiman D."/>
            <person name="Pearson M."/>
            <person name="Priest M."/>
            <person name="Roberts A."/>
            <person name="Saif S."/>
            <person name="Shea T."/>
            <person name="Shenoy N."/>
            <person name="Sisk P."/>
            <person name="Stolte C."/>
            <person name="Sykes S."/>
            <person name="Wortman J."/>
            <person name="Nusbaum C."/>
            <person name="Birren B."/>
        </authorList>
    </citation>
    <scope>NUCLEOTIDE SEQUENCE [LARGE SCALE GENOMIC DNA]</scope>
    <source>
        <strain evidence="5 6">ATCC 29453</strain>
    </source>
</reference>
<dbReference type="PROSITE" id="PS00893">
    <property type="entry name" value="NUDIX_BOX"/>
    <property type="match status" value="1"/>
</dbReference>
<dbReference type="EMBL" id="ADCY02000009">
    <property type="protein sequence ID" value="EFG31284.2"/>
    <property type="molecule type" value="Genomic_DNA"/>
</dbReference>
<dbReference type="GO" id="GO:0046872">
    <property type="term" value="F:metal ion binding"/>
    <property type="evidence" value="ECO:0007669"/>
    <property type="project" value="UniProtKB-KW"/>
</dbReference>
<dbReference type="RefSeq" id="WP_002641338.1">
    <property type="nucleotide sequence ID" value="NZ_CP019448.1"/>
</dbReference>
<dbReference type="OrthoDB" id="7066556at2"/>
<dbReference type="InterPro" id="IPR020084">
    <property type="entry name" value="NUDIX_hydrolase_CS"/>
</dbReference>
<comment type="cofactor">
    <cofactor evidence="3">
        <name>Mg(2+)</name>
        <dbReference type="ChEBI" id="CHEBI:18420"/>
    </cofactor>
    <text evidence="3">Binds 1 Mg(2+) ion per subunit.</text>
</comment>
<organism evidence="5 6">
    <name type="scientific">Simonsiella muelleri ATCC 29453</name>
    <dbReference type="NCBI Taxonomy" id="641147"/>
    <lineage>
        <taxon>Bacteria</taxon>
        <taxon>Pseudomonadati</taxon>
        <taxon>Pseudomonadota</taxon>
        <taxon>Betaproteobacteria</taxon>
        <taxon>Neisseriales</taxon>
        <taxon>Neisseriaceae</taxon>
        <taxon>Simonsiella</taxon>
    </lineage>
</organism>
<feature type="binding site" evidence="3">
    <location>
        <position position="58"/>
    </location>
    <ligand>
        <name>Mg(2+)</name>
        <dbReference type="ChEBI" id="CHEBI:18420"/>
    </ligand>
</feature>
<keyword evidence="1" id="KW-0378">Hydrolase</keyword>
<dbReference type="PANTHER" id="PTHR43736">
    <property type="entry name" value="ADP-RIBOSE PYROPHOSPHATASE"/>
    <property type="match status" value="1"/>
</dbReference>
<dbReference type="GO" id="GO:0008828">
    <property type="term" value="F:dATP diphosphatase activity"/>
    <property type="evidence" value="ECO:0007669"/>
    <property type="project" value="InterPro"/>
</dbReference>
<dbReference type="SUPFAM" id="SSF55811">
    <property type="entry name" value="Nudix"/>
    <property type="match status" value="1"/>
</dbReference>
<feature type="binding site" evidence="2">
    <location>
        <position position="42"/>
    </location>
    <ligand>
        <name>substrate</name>
    </ligand>
</feature>
<dbReference type="InterPro" id="IPR003564">
    <property type="entry name" value="DHNTPase"/>
</dbReference>
<feature type="binding site" evidence="3">
    <location>
        <position position="62"/>
    </location>
    <ligand>
        <name>Mg(2+)</name>
        <dbReference type="ChEBI" id="CHEBI:18420"/>
    </ligand>
</feature>
<feature type="binding site" evidence="2">
    <location>
        <position position="134"/>
    </location>
    <ligand>
        <name>substrate</name>
    </ligand>
</feature>
<evidence type="ECO:0000313" key="6">
    <source>
        <dbReference type="Proteomes" id="UP000017813"/>
    </source>
</evidence>
<dbReference type="InterPro" id="IPR015797">
    <property type="entry name" value="NUDIX_hydrolase-like_dom_sf"/>
</dbReference>
<feature type="binding site" evidence="2">
    <location>
        <position position="10"/>
    </location>
    <ligand>
        <name>substrate</name>
    </ligand>
</feature>
<dbReference type="STRING" id="641147.HMPREF9021_00552"/>
<accession>V9HLU4</accession>